<keyword evidence="2" id="KW-0560">Oxidoreductase</keyword>
<dbReference type="Gene3D" id="3.30.70.100">
    <property type="match status" value="1"/>
</dbReference>
<dbReference type="EMBL" id="OOGT01000126">
    <property type="protein sequence ID" value="SPL71325.1"/>
    <property type="molecule type" value="Genomic_DNA"/>
</dbReference>
<evidence type="ECO:0000259" key="1">
    <source>
        <dbReference type="PROSITE" id="PS51725"/>
    </source>
</evidence>
<evidence type="ECO:0000313" key="2">
    <source>
        <dbReference type="EMBL" id="SPL71325.1"/>
    </source>
</evidence>
<dbReference type="InterPro" id="IPR011008">
    <property type="entry name" value="Dimeric_a/b-barrel"/>
</dbReference>
<gene>
    <name evidence="2" type="ORF">KPC_2503</name>
</gene>
<dbReference type="Proteomes" id="UP000245974">
    <property type="component" value="Unassembled WGS sequence"/>
</dbReference>
<dbReference type="InParanoid" id="A0A2U3N128"/>
<dbReference type="AlphaFoldDB" id="A0A2U3N128"/>
<dbReference type="GO" id="GO:0004497">
    <property type="term" value="F:monooxygenase activity"/>
    <property type="evidence" value="ECO:0007669"/>
    <property type="project" value="UniProtKB-KW"/>
</dbReference>
<sequence length="96" mass="11262">MYEFITHRIFVAEYADEAIGKTRKICSVCEKQDGLVSIQVYRPYANPNELYLVEQWTNEAVFKKWIESEVFKDYLESVAKFDAGLNFLPSERLSLQ</sequence>
<dbReference type="OrthoDB" id="9798115at2"/>
<protein>
    <submittedName>
        <fullName evidence="2">Antibiotic biosynthesis monooxygenase</fullName>
    </submittedName>
</protein>
<reference evidence="3" key="1">
    <citation type="submission" date="2018-03" db="EMBL/GenBank/DDBJ databases">
        <authorList>
            <person name="Blom J."/>
        </authorList>
    </citation>
    <scope>NUCLEOTIDE SEQUENCE [LARGE SCALE GENOMIC DNA]</scope>
    <source>
        <strain evidence="3">KPC-SM-21</strain>
    </source>
</reference>
<keyword evidence="2" id="KW-0503">Monooxygenase</keyword>
<proteinExistence type="predicted"/>
<accession>A0A2U3N128</accession>
<evidence type="ECO:0000313" key="3">
    <source>
        <dbReference type="Proteomes" id="UP000245974"/>
    </source>
</evidence>
<dbReference type="SUPFAM" id="SSF54909">
    <property type="entry name" value="Dimeric alpha+beta barrel"/>
    <property type="match status" value="1"/>
</dbReference>
<name>A0A2U3N128_9GAMM</name>
<dbReference type="RefSeq" id="WP_121974750.1">
    <property type="nucleotide sequence ID" value="NZ_OOGT01000126.1"/>
</dbReference>
<feature type="domain" description="ABM" evidence="1">
    <location>
        <begin position="3"/>
        <end position="93"/>
    </location>
</feature>
<dbReference type="InterPro" id="IPR007138">
    <property type="entry name" value="ABM_dom"/>
</dbReference>
<organism evidence="2 3">
    <name type="scientific">Acinetobacter stercoris</name>
    <dbReference type="NCBI Taxonomy" id="2126983"/>
    <lineage>
        <taxon>Bacteria</taxon>
        <taxon>Pseudomonadati</taxon>
        <taxon>Pseudomonadota</taxon>
        <taxon>Gammaproteobacteria</taxon>
        <taxon>Moraxellales</taxon>
        <taxon>Moraxellaceae</taxon>
        <taxon>Acinetobacter</taxon>
    </lineage>
</organism>
<keyword evidence="3" id="KW-1185">Reference proteome</keyword>
<dbReference type="Pfam" id="PF03992">
    <property type="entry name" value="ABM"/>
    <property type="match status" value="1"/>
</dbReference>
<dbReference type="PROSITE" id="PS51725">
    <property type="entry name" value="ABM"/>
    <property type="match status" value="1"/>
</dbReference>